<dbReference type="AlphaFoldDB" id="A0A1I6XSS0"/>
<evidence type="ECO:0008006" key="3">
    <source>
        <dbReference type="Google" id="ProtNLM"/>
    </source>
</evidence>
<evidence type="ECO:0000256" key="1">
    <source>
        <dbReference type="SAM" id="MobiDB-lite"/>
    </source>
</evidence>
<protein>
    <recommendedName>
        <fullName evidence="3">YqjK-like protein</fullName>
    </recommendedName>
</protein>
<dbReference type="RefSeq" id="WP_239655485.1">
    <property type="nucleotide sequence ID" value="NZ_FPBC01000001.1"/>
</dbReference>
<gene>
    <name evidence="2" type="ORF">PMYSY11_4469</name>
</gene>
<dbReference type="STRING" id="437900.GCA_001940335_00859"/>
<feature type="compositionally biased region" description="Polar residues" evidence="1">
    <location>
        <begin position="106"/>
        <end position="118"/>
    </location>
</feature>
<dbReference type="EMBL" id="LR215729">
    <property type="protein sequence ID" value="VEV99512.1"/>
    <property type="molecule type" value="Genomic_DNA"/>
</dbReference>
<sequence length="118" mass="13371">MNPANLPVKASKSELRKAMLRMRMELHRQELRHEALVLMQPLRNAQNVGQYLGTSNAPLWIAGGAVLMTTFLGKNSNWRRWLRIALVAFPLLRRRPPRPPHPTMSPVPTTENGNDLAS</sequence>
<name>A0A1I6XSS0_9PSED</name>
<feature type="region of interest" description="Disordered" evidence="1">
    <location>
        <begin position="93"/>
        <end position="118"/>
    </location>
</feature>
<accession>A0A1I6XSS0</accession>
<proteinExistence type="predicted"/>
<evidence type="ECO:0000313" key="2">
    <source>
        <dbReference type="EMBL" id="VEV99512.1"/>
    </source>
</evidence>
<reference evidence="2" key="1">
    <citation type="submission" date="2019-02" db="EMBL/GenBank/DDBJ databases">
        <authorList>
            <consortium name="Genoscope - CEA"/>
            <person name="William W."/>
        </authorList>
    </citation>
    <scope>NUCLEOTIDE SEQUENCE [LARGE SCALE GENOMIC DNA]</scope>
    <source>
        <strain evidence="2">YSy11</strain>
    </source>
</reference>
<organism evidence="2">
    <name type="scientific">Pseudomonas marincola</name>
    <dbReference type="NCBI Taxonomy" id="437900"/>
    <lineage>
        <taxon>Bacteria</taxon>
        <taxon>Pseudomonadati</taxon>
        <taxon>Pseudomonadota</taxon>
        <taxon>Gammaproteobacteria</taxon>
        <taxon>Pseudomonadales</taxon>
        <taxon>Pseudomonadaceae</taxon>
        <taxon>Pseudomonas</taxon>
    </lineage>
</organism>